<reference evidence="1 2" key="1">
    <citation type="submission" date="2023-01" db="EMBL/GenBank/DDBJ databases">
        <title>Psychrosphaera sp. nov., isolated from marine algae.</title>
        <authorList>
            <person name="Bayburt H."/>
            <person name="Choi B.J."/>
            <person name="Kim J.M."/>
            <person name="Choi D.G."/>
            <person name="Jeon C.O."/>
        </authorList>
    </citation>
    <scope>NUCLEOTIDE SEQUENCE [LARGE SCALE GENOMIC DNA]</scope>
    <source>
        <strain evidence="1 2">G1-22</strain>
    </source>
</reference>
<name>A0ABT5FCE5_9GAMM</name>
<sequence length="111" mass="12256">MMNIWVMNADGTEPMQISKETANTIHTPTWSHDGQYIAATRGVMSSRSIAAGEIWIYHHTGGSGSKIKAGSHGAFNQKILPTPNFLQMVNIFIIRKMLLAAEFGSTTKIRH</sequence>
<evidence type="ECO:0000313" key="1">
    <source>
        <dbReference type="EMBL" id="MDC2888262.1"/>
    </source>
</evidence>
<dbReference type="SUPFAM" id="SSF69304">
    <property type="entry name" value="Tricorn protease N-terminal domain"/>
    <property type="match status" value="1"/>
</dbReference>
<evidence type="ECO:0000313" key="2">
    <source>
        <dbReference type="Proteomes" id="UP001528411"/>
    </source>
</evidence>
<dbReference type="Gene3D" id="2.120.10.30">
    <property type="entry name" value="TolB, C-terminal domain"/>
    <property type="match status" value="1"/>
</dbReference>
<keyword evidence="2" id="KW-1185">Reference proteome</keyword>
<gene>
    <name evidence="1" type="ORF">PN838_05040</name>
</gene>
<comment type="caution">
    <text evidence="1">The sequence shown here is derived from an EMBL/GenBank/DDBJ whole genome shotgun (WGS) entry which is preliminary data.</text>
</comment>
<protein>
    <submittedName>
        <fullName evidence="1">Uncharacterized protein</fullName>
    </submittedName>
</protein>
<dbReference type="InterPro" id="IPR011042">
    <property type="entry name" value="6-blade_b-propeller_TolB-like"/>
</dbReference>
<accession>A0ABT5FCE5</accession>
<organism evidence="1 2">
    <name type="scientific">Psychrosphaera algicola</name>
    <dbReference type="NCBI Taxonomy" id="3023714"/>
    <lineage>
        <taxon>Bacteria</taxon>
        <taxon>Pseudomonadati</taxon>
        <taxon>Pseudomonadota</taxon>
        <taxon>Gammaproteobacteria</taxon>
        <taxon>Alteromonadales</taxon>
        <taxon>Pseudoalteromonadaceae</taxon>
        <taxon>Psychrosphaera</taxon>
    </lineage>
</organism>
<dbReference type="EMBL" id="JAQOMS010000002">
    <property type="protein sequence ID" value="MDC2888262.1"/>
    <property type="molecule type" value="Genomic_DNA"/>
</dbReference>
<proteinExistence type="predicted"/>
<dbReference type="Proteomes" id="UP001528411">
    <property type="component" value="Unassembled WGS sequence"/>
</dbReference>